<reference evidence="1 2" key="1">
    <citation type="submission" date="2024-04" db="EMBL/GenBank/DDBJ databases">
        <title>Tritrichomonas musculus Genome.</title>
        <authorList>
            <person name="Alves-Ferreira E."/>
            <person name="Grigg M."/>
            <person name="Lorenzi H."/>
            <person name="Galac M."/>
        </authorList>
    </citation>
    <scope>NUCLEOTIDE SEQUENCE [LARGE SCALE GENOMIC DNA]</scope>
    <source>
        <strain evidence="1 2">EAF2021</strain>
    </source>
</reference>
<keyword evidence="2" id="KW-1185">Reference proteome</keyword>
<dbReference type="EMBL" id="JAPFFF010000010">
    <property type="protein sequence ID" value="KAK8880648.1"/>
    <property type="molecule type" value="Genomic_DNA"/>
</dbReference>
<gene>
    <name evidence="1" type="ORF">M9Y10_003331</name>
</gene>
<proteinExistence type="predicted"/>
<evidence type="ECO:0000313" key="2">
    <source>
        <dbReference type="Proteomes" id="UP001470230"/>
    </source>
</evidence>
<name>A0ABR2JPU6_9EUKA</name>
<protein>
    <submittedName>
        <fullName evidence="1">Uncharacterized protein</fullName>
    </submittedName>
</protein>
<dbReference type="Proteomes" id="UP001470230">
    <property type="component" value="Unassembled WGS sequence"/>
</dbReference>
<organism evidence="1 2">
    <name type="scientific">Tritrichomonas musculus</name>
    <dbReference type="NCBI Taxonomy" id="1915356"/>
    <lineage>
        <taxon>Eukaryota</taxon>
        <taxon>Metamonada</taxon>
        <taxon>Parabasalia</taxon>
        <taxon>Tritrichomonadida</taxon>
        <taxon>Tritrichomonadidae</taxon>
        <taxon>Tritrichomonas</taxon>
    </lineage>
</organism>
<sequence length="75" mass="9205">MSTKYRKQKKWAVIQVRNDDPLAQPLSFELNDQELLVHKIKRNKRRNGREIYLKLLKEIEDKKKIEEQLQQQHHL</sequence>
<accession>A0ABR2JPU6</accession>
<comment type="caution">
    <text evidence="1">The sequence shown here is derived from an EMBL/GenBank/DDBJ whole genome shotgun (WGS) entry which is preliminary data.</text>
</comment>
<evidence type="ECO:0000313" key="1">
    <source>
        <dbReference type="EMBL" id="KAK8880648.1"/>
    </source>
</evidence>